<dbReference type="AlphaFoldDB" id="A0A6J6AUY2"/>
<organism evidence="2">
    <name type="scientific">freshwater metagenome</name>
    <dbReference type="NCBI Taxonomy" id="449393"/>
    <lineage>
        <taxon>unclassified sequences</taxon>
        <taxon>metagenomes</taxon>
        <taxon>ecological metagenomes</taxon>
    </lineage>
</organism>
<dbReference type="GO" id="GO:0006302">
    <property type="term" value="P:double-strand break repair"/>
    <property type="evidence" value="ECO:0007669"/>
    <property type="project" value="InterPro"/>
</dbReference>
<accession>A0A6J6AUY2</accession>
<dbReference type="PANTHER" id="PTHR41259">
    <property type="entry name" value="DOUBLE-STRAND BREAK REPAIR RAD50 ATPASE, PUTATIVE-RELATED"/>
    <property type="match status" value="1"/>
</dbReference>
<dbReference type="CDD" id="cd00267">
    <property type="entry name" value="ABC_ATPase"/>
    <property type="match status" value="1"/>
</dbReference>
<dbReference type="InterPro" id="IPR027417">
    <property type="entry name" value="P-loop_NTPase"/>
</dbReference>
<protein>
    <submittedName>
        <fullName evidence="2">Unannotated protein</fullName>
    </submittedName>
</protein>
<dbReference type="PANTHER" id="PTHR41259:SF1">
    <property type="entry name" value="DOUBLE-STRAND BREAK REPAIR RAD50 ATPASE, PUTATIVE-RELATED"/>
    <property type="match status" value="1"/>
</dbReference>
<dbReference type="EMBL" id="CAEZSF010000007">
    <property type="protein sequence ID" value="CAB4530128.1"/>
    <property type="molecule type" value="Genomic_DNA"/>
</dbReference>
<evidence type="ECO:0000259" key="1">
    <source>
        <dbReference type="Pfam" id="PF13476"/>
    </source>
</evidence>
<dbReference type="GO" id="GO:0016887">
    <property type="term" value="F:ATP hydrolysis activity"/>
    <property type="evidence" value="ECO:0007669"/>
    <property type="project" value="InterPro"/>
</dbReference>
<dbReference type="SUPFAM" id="SSF52540">
    <property type="entry name" value="P-loop containing nucleoside triphosphate hydrolases"/>
    <property type="match status" value="1"/>
</dbReference>
<feature type="domain" description="Rad50/SbcC-type AAA" evidence="1">
    <location>
        <begin position="10"/>
        <end position="61"/>
    </location>
</feature>
<reference evidence="2" key="1">
    <citation type="submission" date="2020-05" db="EMBL/GenBank/DDBJ databases">
        <authorList>
            <person name="Chiriac C."/>
            <person name="Salcher M."/>
            <person name="Ghai R."/>
            <person name="Kavagutti S V."/>
        </authorList>
    </citation>
    <scope>NUCLEOTIDE SEQUENCE</scope>
</reference>
<evidence type="ECO:0000313" key="2">
    <source>
        <dbReference type="EMBL" id="CAB4530128.1"/>
    </source>
</evidence>
<name>A0A6J6AUY2_9ZZZZ</name>
<gene>
    <name evidence="2" type="ORF">UFOPK1358_00157</name>
</gene>
<dbReference type="InterPro" id="IPR038729">
    <property type="entry name" value="Rad50/SbcC_AAA"/>
</dbReference>
<sequence length="975" mass="103157">MSQELKISTVRVKNFGGLTNLNLSLPGSKLITVFGSNEAGKSTLAEAIMWLIAGPSASKSEIQRFGEAGETLVAELEGLLEKSPLLLKAEFKILGQGVGARSPFDAQIEGGALLSREAWIATLGSTSSESIRAVHRIDGADGHQVDQGEQVLELASQGMFGGVDPRVVDASLVKQAKALSTGTAAGKRSVANIRTEIQGVKAALAEVGKNADDYLATKNEQTETQAKVKQATENKLRLSSERDALESARQACVISHRKTTLEDSLASLEQVDPNWAVMAQQIPDLLALQEFSRTQEPQFNEQIRRGENEAQVLGVSVEQLASLTLTHEDSVKLTNAVAALAHLQSTERECLTEQSAAESALPLTIQAQDQALGALGDPATPAAVLAANLGADSQGGILAAQSRITLTTTAFHAAERESRTGSANVQVAEQAQQQALATWEQFRTGTSPQAWLSEGQLRLSTPVAASASSGLPRFIPALILGILSIAGFALRQPILGILAAVGLFVTLALAIRGQASTTSSAGNTQADLSSLQAAANAASAAALALNQEQTNLQLRQAAQAQAEQDHAAAQSSLGSALQNAGLPPVRNSSEVNSLLTNYQEARLAVDLATAAQDRLTKAQTGSRAAAAQVRNAERAISDQLASLRLPAPSPISAATDTFGKFRTAAEQAKSAVDATAKLSVHRQQVEALCKPVAQPGQVIDLAAILSTAELTRETQIQRAQLVERIREQEQALQDQIGSSARVSALLAQYSEVDQFTLQQAAVESEFDQIDAELTDLTTELGSINQRIKDLSTEGQIASLNERLSALSEEQSEAAVSAAVYAVAALLLSEQADLADQQNQPKLIERTSNFARSVAPSWSAVRVVRDSEGASNKAKLIVDLEKGGFIPVHQLSTGARAVLYLALRLAVADEQSERTGVWLPLICDDPLVHLDDKRAPQAMALLAQAAENRQVILLTCNRRSLDLAEQAGAQTLRLLA</sequence>
<dbReference type="Pfam" id="PF13476">
    <property type="entry name" value="AAA_23"/>
    <property type="match status" value="1"/>
</dbReference>
<dbReference type="Gene3D" id="3.40.50.300">
    <property type="entry name" value="P-loop containing nucleotide triphosphate hydrolases"/>
    <property type="match status" value="2"/>
</dbReference>
<proteinExistence type="predicted"/>